<dbReference type="EMBL" id="NBCO01000049">
    <property type="protein sequence ID" value="ORC84125.1"/>
    <property type="molecule type" value="Genomic_DNA"/>
</dbReference>
<dbReference type="GO" id="GO:0032982">
    <property type="term" value="C:myosin filament"/>
    <property type="evidence" value="ECO:0007669"/>
    <property type="project" value="TreeGrafter"/>
</dbReference>
<protein>
    <submittedName>
        <fullName evidence="3">Uncharacterized protein</fullName>
    </submittedName>
</protein>
<name>A0A1X0NHC7_9TRYP</name>
<accession>A0A1X0NHC7</accession>
<dbReference type="RefSeq" id="XP_028878191.1">
    <property type="nucleotide sequence ID" value="XM_029030533.1"/>
</dbReference>
<keyword evidence="1" id="KW-0175">Coiled coil</keyword>
<dbReference type="OrthoDB" id="250086at2759"/>
<comment type="caution">
    <text evidence="3">The sequence shown here is derived from an EMBL/GenBank/DDBJ whole genome shotgun (WGS) entry which is preliminary data.</text>
</comment>
<feature type="coiled-coil region" evidence="1">
    <location>
        <begin position="720"/>
        <end position="828"/>
    </location>
</feature>
<dbReference type="Proteomes" id="UP000192257">
    <property type="component" value="Unassembled WGS sequence"/>
</dbReference>
<feature type="coiled-coil region" evidence="1">
    <location>
        <begin position="1020"/>
        <end position="1111"/>
    </location>
</feature>
<gene>
    <name evidence="3" type="ORF">TM35_000491310</name>
</gene>
<dbReference type="GeneID" id="39990313"/>
<keyword evidence="4" id="KW-1185">Reference proteome</keyword>
<reference evidence="3 4" key="1">
    <citation type="submission" date="2017-03" db="EMBL/GenBank/DDBJ databases">
        <title>An alternative strategy for trypanosome survival in the mammalian bloodstream revealed through genome and transcriptome analysis of the ubiquitous bovine parasite Trypanosoma (Megatrypanum) theileri.</title>
        <authorList>
            <person name="Kelly S."/>
            <person name="Ivens A."/>
            <person name="Mott A."/>
            <person name="O'Neill E."/>
            <person name="Emms D."/>
            <person name="Macleod O."/>
            <person name="Voorheis P."/>
            <person name="Matthews J."/>
            <person name="Matthews K."/>
            <person name="Carrington M."/>
        </authorList>
    </citation>
    <scope>NUCLEOTIDE SEQUENCE [LARGE SCALE GENOMIC DNA]</scope>
    <source>
        <strain evidence="3">Edinburgh</strain>
    </source>
</reference>
<feature type="compositionally biased region" description="Basic and acidic residues" evidence="2">
    <location>
        <begin position="886"/>
        <end position="895"/>
    </location>
</feature>
<dbReference type="GO" id="GO:0000146">
    <property type="term" value="F:microfilament motor activity"/>
    <property type="evidence" value="ECO:0007669"/>
    <property type="project" value="TreeGrafter"/>
</dbReference>
<evidence type="ECO:0000313" key="3">
    <source>
        <dbReference type="EMBL" id="ORC84125.1"/>
    </source>
</evidence>
<feature type="region of interest" description="Disordered" evidence="2">
    <location>
        <begin position="871"/>
        <end position="930"/>
    </location>
</feature>
<dbReference type="VEuPathDB" id="TriTrypDB:TM35_000491310"/>
<sequence length="1362" mass="152358">LERHQIEVEELQSILNCAEERCCVFSGIASDVQDRYDELVLMVNRAVVYLRNLIIGLSKTSGESGFDGSLGGVSLTTGVVNLRGDTVLNVELQRMLSVLGQLCCGMQKECERFENQSGSFHNLMDLLGVGDFSSSSLFTLLGERSEVMKRFVSEVDGNADVKVGLTSLDKMLTHYSDIQTAVVSVVAEDTNRAVHLAQDQIVVLRRDLDVTRRSMDELSLLLKGPNTPESHAAGTSLEDEYGNLVDSLREEQKSVVAALEALVVSVGGDGATVIRDNDGVPFKKSVQALVEECRRAAQAFASLKSMLENSGDVLQPQRESRASSVSGSMNNSSCSEYNVNRLSLPMPLPLVHGYDDVISYVVCCLSSVMEGRERNVRLLEELRRALDTATLPTPTASPLPTEGLASHKQNLLLPVHELLDGARSPRTTDPPPIVQEVRQHLAAQAAEVSVLRSAVLTSVEKLGGTPNPSTAKSQAIAKALVELAKETGDSIAEVRLMLDPSAVHRGPVRLRDLLRQLEVKMQESEAGKQHARELAESIMHINDPSFSLTATRGRSLTSRPKPPRVGSSYDEESLSLNRSFCLSTPGQGNSICNDNDLSNASRQINKCVAGTGQETSRVSLGTDVNIENVLSNPITMQESIQNIRAKLINIRQLTNCCSAAICMMGGEVTGEIPLEALPVRILQKAQEFHEVLRLTQDIWSTLEGNDKTDDSVPTALVPRIKKISDTLKRLHSENAALHEQGIAVEKQKSFLLQDFDRMRQTLGREKEQIKKECDDLVNERNALKNVIERAKDEEEASDAALKQARQELASLQLEFNQLRSKCDQQQVESMSLRAMGDDMRLSMVGLEEAALTIRRSTAAVSERIRSIVRKLPDDSSTAKETNGCDVSDRQEKMMREDEDEDEKEKEKDNNEEKKDEKGRETSLTRSSGEGVEVASVSAARLLAESGSELRRCSWNLIRIEHSVQGVTQLREWLQKVSAWTKETIARDEAWMRLILRDVCRNGANLLAEKSRLERGFENRVQLLQRRLDEMCRDHEKERESERQNWRDMEVVHNENEKALQRRLDSLQQQKQEQEVARYEAERQAANFRSQSETAMKEVSQLHETVSALKKELGKVRSRLKSSVKTTAESAVMTEPFESMYDCLPAIFALMAAVGVNANNGDGYDDYYSTNNISGTGVSGGTVQLKELLPLALERARQLSEDTAQCRALLLEQLALFGSDDEAASMHQHQDEHQQLPELIERHSKSIGKFLDQRTELIGKWQGALDDLSRLQREFNKNEEDHYREMHEMELHINDLRGMVQRKLEADKIAEENMKEIEQTMDQLLADVSKYSAEEAVVRRHVQELRRLIRSQLNRQRNAFMRT</sequence>
<dbReference type="GO" id="GO:0016460">
    <property type="term" value="C:myosin II complex"/>
    <property type="evidence" value="ECO:0007669"/>
    <property type="project" value="TreeGrafter"/>
</dbReference>
<feature type="compositionally biased region" description="Basic and acidic residues" evidence="2">
    <location>
        <begin position="904"/>
        <end position="922"/>
    </location>
</feature>
<dbReference type="GO" id="GO:0051015">
    <property type="term" value="F:actin filament binding"/>
    <property type="evidence" value="ECO:0007669"/>
    <property type="project" value="TreeGrafter"/>
</dbReference>
<evidence type="ECO:0000313" key="4">
    <source>
        <dbReference type="Proteomes" id="UP000192257"/>
    </source>
</evidence>
<organism evidence="3 4">
    <name type="scientific">Trypanosoma theileri</name>
    <dbReference type="NCBI Taxonomy" id="67003"/>
    <lineage>
        <taxon>Eukaryota</taxon>
        <taxon>Discoba</taxon>
        <taxon>Euglenozoa</taxon>
        <taxon>Kinetoplastea</taxon>
        <taxon>Metakinetoplastina</taxon>
        <taxon>Trypanosomatida</taxon>
        <taxon>Trypanosomatidae</taxon>
        <taxon>Trypanosoma</taxon>
    </lineage>
</organism>
<dbReference type="GO" id="GO:0005737">
    <property type="term" value="C:cytoplasm"/>
    <property type="evidence" value="ECO:0007669"/>
    <property type="project" value="TreeGrafter"/>
</dbReference>
<dbReference type="PANTHER" id="PTHR45615:SF40">
    <property type="entry name" value="MYOSIN HEAVY CHAIN, NON-MUSCLE"/>
    <property type="match status" value="1"/>
</dbReference>
<proteinExistence type="predicted"/>
<feature type="region of interest" description="Disordered" evidence="2">
    <location>
        <begin position="550"/>
        <end position="570"/>
    </location>
</feature>
<evidence type="ECO:0000256" key="1">
    <source>
        <dbReference type="SAM" id="Coils"/>
    </source>
</evidence>
<feature type="non-terminal residue" evidence="3">
    <location>
        <position position="1"/>
    </location>
</feature>
<dbReference type="PANTHER" id="PTHR45615">
    <property type="entry name" value="MYOSIN HEAVY CHAIN, NON-MUSCLE"/>
    <property type="match status" value="1"/>
</dbReference>
<evidence type="ECO:0000256" key="2">
    <source>
        <dbReference type="SAM" id="MobiDB-lite"/>
    </source>
</evidence>
<feature type="coiled-coil region" evidence="1">
    <location>
        <begin position="1306"/>
        <end position="1333"/>
    </location>
</feature>